<dbReference type="AlphaFoldDB" id="A0A0E4CQG8"/>
<gene>
    <name evidence="1" type="ORF">BN1232_05224</name>
</gene>
<evidence type="ECO:0000313" key="1">
    <source>
        <dbReference type="EMBL" id="CQD21313.1"/>
    </source>
</evidence>
<reference evidence="1 2" key="1">
    <citation type="submission" date="2015-03" db="EMBL/GenBank/DDBJ databases">
        <authorList>
            <person name="Urmite Genomes"/>
        </authorList>
    </citation>
    <scope>NUCLEOTIDE SEQUENCE [LARGE SCALE GENOMIC DNA]</scope>
    <source>
        <strain evidence="1 2">CSUR P1491</strain>
    </source>
</reference>
<dbReference type="STRING" id="141349.BN1232_05224"/>
<dbReference type="Proteomes" id="UP000199251">
    <property type="component" value="Unassembled WGS sequence"/>
</dbReference>
<name>A0A0E4CQG8_MYCLN</name>
<evidence type="ECO:0000313" key="2">
    <source>
        <dbReference type="Proteomes" id="UP000199251"/>
    </source>
</evidence>
<sequence>MLAAHCATVSAELVAATPLPRVGQAIQATSGAVGATHAALDEAIATLAQRAQTSALKSAMAGTEFAATDIDGAQQAAALGASIPQL</sequence>
<dbReference type="EMBL" id="CTEE01000001">
    <property type="protein sequence ID" value="CQD21313.1"/>
    <property type="molecule type" value="Genomic_DNA"/>
</dbReference>
<accession>A0A0E4CQG8</accession>
<protein>
    <submittedName>
        <fullName evidence="1">Uncharacterized protein</fullName>
    </submittedName>
</protein>
<organism evidence="1 2">
    <name type="scientific">Mycobacterium lentiflavum</name>
    <dbReference type="NCBI Taxonomy" id="141349"/>
    <lineage>
        <taxon>Bacteria</taxon>
        <taxon>Bacillati</taxon>
        <taxon>Actinomycetota</taxon>
        <taxon>Actinomycetes</taxon>
        <taxon>Mycobacteriales</taxon>
        <taxon>Mycobacteriaceae</taxon>
        <taxon>Mycobacterium</taxon>
        <taxon>Mycobacterium simiae complex</taxon>
    </lineage>
</organism>
<proteinExistence type="predicted"/>